<evidence type="ECO:0000313" key="2">
    <source>
        <dbReference type="EMBL" id="AGF59637.1"/>
    </source>
</evidence>
<protein>
    <submittedName>
        <fullName evidence="2">Uncharacterized protein</fullName>
    </submittedName>
</protein>
<dbReference type="Proteomes" id="UP000011728">
    <property type="component" value="Plasmid Csp_135p"/>
</dbReference>
<evidence type="ECO:0000256" key="1">
    <source>
        <dbReference type="SAM" id="MobiDB-lite"/>
    </source>
</evidence>
<dbReference type="HOGENOM" id="CLU_2421700_0_0_9"/>
<dbReference type="KEGG" id="csr:Cspa_135p00770"/>
<keyword evidence="2" id="KW-0614">Plasmid</keyword>
<geneLocation type="plasmid" evidence="2 3">
    <name>Csp_135p</name>
</geneLocation>
<name>M1N8I2_9CLOT</name>
<feature type="region of interest" description="Disordered" evidence="1">
    <location>
        <begin position="1"/>
        <end position="27"/>
    </location>
</feature>
<dbReference type="EMBL" id="CP004122">
    <property type="protein sequence ID" value="AGF59637.1"/>
    <property type="molecule type" value="Genomic_DNA"/>
</dbReference>
<accession>M1N8I2</accession>
<feature type="region of interest" description="Disordered" evidence="1">
    <location>
        <begin position="74"/>
        <end position="93"/>
    </location>
</feature>
<evidence type="ECO:0000313" key="3">
    <source>
        <dbReference type="Proteomes" id="UP000011728"/>
    </source>
</evidence>
<keyword evidence="3" id="KW-1185">Reference proteome</keyword>
<gene>
    <name evidence="2" type="ORF">Cspa_135p00770</name>
</gene>
<dbReference type="PATRIC" id="fig|931276.5.peg.5963"/>
<dbReference type="AlphaFoldDB" id="M1N8I2"/>
<dbReference type="RefSeq" id="WP_015395944.1">
    <property type="nucleotide sequence ID" value="NC_020292.1"/>
</dbReference>
<organism evidence="2 3">
    <name type="scientific">Clostridium saccharoperbutylacetonicum N1-4(HMT)</name>
    <dbReference type="NCBI Taxonomy" id="931276"/>
    <lineage>
        <taxon>Bacteria</taxon>
        <taxon>Bacillati</taxon>
        <taxon>Bacillota</taxon>
        <taxon>Clostridia</taxon>
        <taxon>Eubacteriales</taxon>
        <taxon>Clostridiaceae</taxon>
        <taxon>Clostridium</taxon>
    </lineage>
</organism>
<feature type="compositionally biased region" description="Basic and acidic residues" evidence="1">
    <location>
        <begin position="80"/>
        <end position="93"/>
    </location>
</feature>
<proteinExistence type="predicted"/>
<reference evidence="2 3" key="1">
    <citation type="submission" date="2013-02" db="EMBL/GenBank/DDBJ databases">
        <title>Genome sequence of Clostridium saccharoperbutylacetonicum N1-4(HMT).</title>
        <authorList>
            <person name="Poehlein A."/>
            <person name="Daniel R."/>
        </authorList>
    </citation>
    <scope>NUCLEOTIDE SEQUENCE [LARGE SCALE GENOMIC DNA]</scope>
    <source>
        <strain evidence="3">N1-4(HMT)</strain>
        <plasmid evidence="3">Plasmid Csp_135p</plasmid>
    </source>
</reference>
<sequence length="93" mass="11027">MKIVLDNNMNAEDYTRNGQNIPKKPEPGQPIICQYCNEIIYPSEFSKDSFQRKFEFKWHLHPWCKEAMLNQADRGTPGLIDERKKAARRLEEE</sequence>